<comment type="caution">
    <text evidence="2">The sequence shown here is derived from an EMBL/GenBank/DDBJ whole genome shotgun (WGS) entry which is preliminary data.</text>
</comment>
<dbReference type="SUPFAM" id="SSF53697">
    <property type="entry name" value="SIS domain"/>
    <property type="match status" value="1"/>
</dbReference>
<dbReference type="GO" id="GO:1901135">
    <property type="term" value="P:carbohydrate derivative metabolic process"/>
    <property type="evidence" value="ECO:0007669"/>
    <property type="project" value="InterPro"/>
</dbReference>
<dbReference type="GO" id="GO:0097367">
    <property type="term" value="F:carbohydrate derivative binding"/>
    <property type="evidence" value="ECO:0007669"/>
    <property type="project" value="InterPro"/>
</dbReference>
<evidence type="ECO:0000259" key="1">
    <source>
        <dbReference type="PROSITE" id="PS51464"/>
    </source>
</evidence>
<dbReference type="InterPro" id="IPR001347">
    <property type="entry name" value="SIS_dom"/>
</dbReference>
<dbReference type="PROSITE" id="PS51464">
    <property type="entry name" value="SIS"/>
    <property type="match status" value="1"/>
</dbReference>
<evidence type="ECO:0000313" key="2">
    <source>
        <dbReference type="EMBL" id="KGJ52227.1"/>
    </source>
</evidence>
<sequence length="242" mass="26987">MAFIDTYFKEVEQRFAVMKQEREPLEQAARLLFEAEKEHHTIYTFGSGHSHMIGQDIYARAGGYAKVYPINEIEMTLATHPTKSTTLERTASYADVLDAIYTIEAGDVLLVTSNSGRNPLVIEYTMRAREKGARIIVITSLSHSKTIASRHESGLRLFELADVILDNHAPYGDATTPIDDATSMGPVSTLTGCFLAQCVMGRFVELLKEHGMEAPVFASSNMDGADERNRELFDKYVIKTVK</sequence>
<accession>A0A099I4P4</accession>
<organism evidence="2 3">
    <name type="scientific">Clostridium innocuum</name>
    <dbReference type="NCBI Taxonomy" id="1522"/>
    <lineage>
        <taxon>Bacteria</taxon>
        <taxon>Bacillati</taxon>
        <taxon>Bacillota</taxon>
        <taxon>Clostridia</taxon>
        <taxon>Eubacteriales</taxon>
        <taxon>Clostridiaceae</taxon>
        <taxon>Clostridium</taxon>
    </lineage>
</organism>
<dbReference type="PANTHER" id="PTHR30390">
    <property type="entry name" value="SEDOHEPTULOSE 7-PHOSPHATE ISOMERASE / DNAA INITIATOR-ASSOCIATING FACTOR FOR REPLICATION INITIATION"/>
    <property type="match status" value="1"/>
</dbReference>
<dbReference type="InterPro" id="IPR050099">
    <property type="entry name" value="SIS_GmhA/DiaA_subfam"/>
</dbReference>
<name>A0A099I4P4_CLOIN</name>
<dbReference type="InterPro" id="IPR035472">
    <property type="entry name" value="RpiR-like_SIS"/>
</dbReference>
<evidence type="ECO:0000313" key="3">
    <source>
        <dbReference type="Proteomes" id="UP000030008"/>
    </source>
</evidence>
<dbReference type="AlphaFoldDB" id="A0A099I4P4"/>
<proteinExistence type="predicted"/>
<dbReference type="NCBIfam" id="NF002805">
    <property type="entry name" value="PRK02947.1"/>
    <property type="match status" value="1"/>
</dbReference>
<dbReference type="CDD" id="cd05013">
    <property type="entry name" value="SIS_RpiR"/>
    <property type="match status" value="1"/>
</dbReference>
<dbReference type="EMBL" id="JQIF01000078">
    <property type="protein sequence ID" value="KGJ52227.1"/>
    <property type="molecule type" value="Genomic_DNA"/>
</dbReference>
<dbReference type="Pfam" id="PF13580">
    <property type="entry name" value="SIS_2"/>
    <property type="match status" value="1"/>
</dbReference>
<dbReference type="InterPro" id="IPR046348">
    <property type="entry name" value="SIS_dom_sf"/>
</dbReference>
<dbReference type="PANTHER" id="PTHR30390:SF7">
    <property type="entry name" value="PHOSPHOHEPTOSE ISOMERASE"/>
    <property type="match status" value="1"/>
</dbReference>
<reference evidence="2 3" key="1">
    <citation type="submission" date="2014-08" db="EMBL/GenBank/DDBJ databases">
        <title>Clostridium innocuum, an unnegligible vancomycin-resistant pathogen causing extra-intestinal infections.</title>
        <authorList>
            <person name="Feng Y."/>
            <person name="Chiu C.-H."/>
        </authorList>
    </citation>
    <scope>NUCLEOTIDE SEQUENCE [LARGE SCALE GENOMIC DNA]</scope>
    <source>
        <strain evidence="2 3">AN88</strain>
    </source>
</reference>
<protein>
    <recommendedName>
        <fullName evidence="1">SIS domain-containing protein</fullName>
    </recommendedName>
</protein>
<dbReference type="Gene3D" id="3.40.50.10490">
    <property type="entry name" value="Glucose-6-phosphate isomerase like protein, domain 1"/>
    <property type="match status" value="1"/>
</dbReference>
<gene>
    <name evidence="2" type="ORF">CIAN88_16400</name>
</gene>
<dbReference type="RefSeq" id="WP_044906731.1">
    <property type="nucleotide sequence ID" value="NZ_CAXULZ010000010.1"/>
</dbReference>
<dbReference type="Proteomes" id="UP000030008">
    <property type="component" value="Unassembled WGS sequence"/>
</dbReference>
<feature type="domain" description="SIS" evidence="1">
    <location>
        <begin position="32"/>
        <end position="217"/>
    </location>
</feature>